<evidence type="ECO:0000313" key="10">
    <source>
        <dbReference type="EMBL" id="CAF1116932.1"/>
    </source>
</evidence>
<dbReference type="PROSITE" id="PS00379">
    <property type="entry name" value="CDP_ALCOHOL_P_TRANSF"/>
    <property type="match status" value="1"/>
</dbReference>
<evidence type="ECO:0000256" key="5">
    <source>
        <dbReference type="ARBA" id="ARBA00023098"/>
    </source>
</evidence>
<evidence type="ECO:0000256" key="4">
    <source>
        <dbReference type="ARBA" id="ARBA00022989"/>
    </source>
</evidence>
<dbReference type="InterPro" id="IPR000462">
    <property type="entry name" value="CDP-OH_P_trans"/>
</dbReference>
<accession>A0A815G1N1</accession>
<dbReference type="AlphaFoldDB" id="A0A815G1N1"/>
<evidence type="ECO:0000256" key="1">
    <source>
        <dbReference type="ARBA" id="ARBA00004141"/>
    </source>
</evidence>
<proteinExistence type="inferred from homology"/>
<feature type="transmembrane region" description="Helical" evidence="9">
    <location>
        <begin position="6"/>
        <end position="29"/>
    </location>
</feature>
<dbReference type="GO" id="GO:0016020">
    <property type="term" value="C:membrane"/>
    <property type="evidence" value="ECO:0007669"/>
    <property type="project" value="UniProtKB-SubCell"/>
</dbReference>
<evidence type="ECO:0008006" key="13">
    <source>
        <dbReference type="Google" id="ProtNLM"/>
    </source>
</evidence>
<keyword evidence="5" id="KW-0443">Lipid metabolism</keyword>
<evidence type="ECO:0000313" key="11">
    <source>
        <dbReference type="EMBL" id="CAF1332723.1"/>
    </source>
</evidence>
<dbReference type="Proteomes" id="UP000663854">
    <property type="component" value="Unassembled WGS sequence"/>
</dbReference>
<keyword evidence="12" id="KW-1185">Reference proteome</keyword>
<evidence type="ECO:0000256" key="7">
    <source>
        <dbReference type="ARBA" id="ARBA00023264"/>
    </source>
</evidence>
<evidence type="ECO:0000256" key="9">
    <source>
        <dbReference type="SAM" id="Phobius"/>
    </source>
</evidence>
<keyword evidence="2 8" id="KW-0808">Transferase</keyword>
<name>A0A815G1N1_9BILA</name>
<dbReference type="InterPro" id="IPR043130">
    <property type="entry name" value="CDP-OH_PTrfase_TM_dom"/>
</dbReference>
<dbReference type="Pfam" id="PF01066">
    <property type="entry name" value="CDP-OH_P_transf"/>
    <property type="match status" value="1"/>
</dbReference>
<dbReference type="GO" id="GO:0008654">
    <property type="term" value="P:phospholipid biosynthetic process"/>
    <property type="evidence" value="ECO:0007669"/>
    <property type="project" value="InterPro"/>
</dbReference>
<keyword evidence="3 9" id="KW-0812">Transmembrane</keyword>
<dbReference type="PANTHER" id="PTHR15362">
    <property type="entry name" value="PHOSPHATIDYLINOSITOL SYNTHASE"/>
    <property type="match status" value="1"/>
</dbReference>
<keyword evidence="4 9" id="KW-1133">Transmembrane helix</keyword>
<evidence type="ECO:0000256" key="3">
    <source>
        <dbReference type="ARBA" id="ARBA00022692"/>
    </source>
</evidence>
<dbReference type="EMBL" id="CAJNOL010001302">
    <property type="protein sequence ID" value="CAF1332723.1"/>
    <property type="molecule type" value="Genomic_DNA"/>
</dbReference>
<comment type="caution">
    <text evidence="11">The sequence shown here is derived from an EMBL/GenBank/DDBJ whole genome shotgun (WGS) entry which is preliminary data.</text>
</comment>
<keyword evidence="7" id="KW-1208">Phospholipid metabolism</keyword>
<evidence type="ECO:0000313" key="12">
    <source>
        <dbReference type="Proteomes" id="UP000663870"/>
    </source>
</evidence>
<feature type="transmembrane region" description="Helical" evidence="9">
    <location>
        <begin position="171"/>
        <end position="189"/>
    </location>
</feature>
<dbReference type="GO" id="GO:0016780">
    <property type="term" value="F:phosphotransferase activity, for other substituted phosphate groups"/>
    <property type="evidence" value="ECO:0007669"/>
    <property type="project" value="InterPro"/>
</dbReference>
<keyword evidence="6 9" id="KW-0472">Membrane</keyword>
<dbReference type="PANTHER" id="PTHR15362:SF13">
    <property type="entry name" value="SI:CH1073-145M9.1"/>
    <property type="match status" value="1"/>
</dbReference>
<sequence length="195" mass="22528">MKTIDVLLYIPNLIDYFRICLLVLAWYYFDKPIVFLTLYATQALLDAVDGWAARKFNQVSKFGSWLDVIIDNIGRGIIWTRVSSIGIFISSIEWITFLALNSHGSDWKSKLSSNNDLIIRNVMKNGFQTPFGFLTIVLGMHGLPIIIYTIKYRLLFDASSFLLQNIKIICIIGRLFSLYCEIYVIYLFITEDLLK</sequence>
<evidence type="ECO:0000256" key="6">
    <source>
        <dbReference type="ARBA" id="ARBA00023136"/>
    </source>
</evidence>
<comment type="subcellular location">
    <subcellularLocation>
        <location evidence="1">Membrane</location>
        <topology evidence="1">Multi-pass membrane protein</topology>
    </subcellularLocation>
</comment>
<evidence type="ECO:0000256" key="8">
    <source>
        <dbReference type="RuleBase" id="RU003750"/>
    </source>
</evidence>
<dbReference type="Gene3D" id="1.20.120.1760">
    <property type="match status" value="1"/>
</dbReference>
<protein>
    <recommendedName>
        <fullName evidence="13">CDP-diacylglycerol--inositol 3-phosphatidyltransferase</fullName>
    </recommendedName>
</protein>
<organism evidence="11 12">
    <name type="scientific">Rotaria sordida</name>
    <dbReference type="NCBI Taxonomy" id="392033"/>
    <lineage>
        <taxon>Eukaryota</taxon>
        <taxon>Metazoa</taxon>
        <taxon>Spiralia</taxon>
        <taxon>Gnathifera</taxon>
        <taxon>Rotifera</taxon>
        <taxon>Eurotatoria</taxon>
        <taxon>Bdelloidea</taxon>
        <taxon>Philodinida</taxon>
        <taxon>Philodinidae</taxon>
        <taxon>Rotaria</taxon>
    </lineage>
</organism>
<dbReference type="EMBL" id="CAJNOH010000750">
    <property type="protein sequence ID" value="CAF1116932.1"/>
    <property type="molecule type" value="Genomic_DNA"/>
</dbReference>
<dbReference type="InterPro" id="IPR048254">
    <property type="entry name" value="CDP_ALCOHOL_P_TRANSF_CS"/>
</dbReference>
<comment type="similarity">
    <text evidence="8">Belongs to the CDP-alcohol phosphatidyltransferase class-I family.</text>
</comment>
<gene>
    <name evidence="11" type="ORF">JXQ802_LOCUS31149</name>
    <name evidence="10" type="ORF">PYM288_LOCUS20490</name>
</gene>
<feature type="transmembrane region" description="Helical" evidence="9">
    <location>
        <begin position="131"/>
        <end position="150"/>
    </location>
</feature>
<evidence type="ECO:0000256" key="2">
    <source>
        <dbReference type="ARBA" id="ARBA00022679"/>
    </source>
</evidence>
<reference evidence="11" key="1">
    <citation type="submission" date="2021-02" db="EMBL/GenBank/DDBJ databases">
        <authorList>
            <person name="Nowell W R."/>
        </authorList>
    </citation>
    <scope>NUCLEOTIDE SEQUENCE</scope>
</reference>
<dbReference type="Proteomes" id="UP000663870">
    <property type="component" value="Unassembled WGS sequence"/>
</dbReference>